<keyword evidence="2" id="KW-0378">Hydrolase</keyword>
<dbReference type="InterPro" id="IPR003703">
    <property type="entry name" value="Acyl_CoA_thio"/>
</dbReference>
<dbReference type="GO" id="GO:0016853">
    <property type="term" value="F:isomerase activity"/>
    <property type="evidence" value="ECO:0007669"/>
    <property type="project" value="UniProtKB-KW"/>
</dbReference>
<dbReference type="Pfam" id="PF13622">
    <property type="entry name" value="4HBT_3"/>
    <property type="match status" value="1"/>
</dbReference>
<feature type="domain" description="Acyl-CoA thioesterase-like N-terminal HotDog" evidence="3">
    <location>
        <begin position="179"/>
        <end position="256"/>
    </location>
</feature>
<name>A0A6G1LIY4_9PEZI</name>
<dbReference type="PANTHER" id="PTHR11066:SF64">
    <property type="entry name" value="ACYL-COA THIOESTERASE (AFU_ORTHOLOGUE AFUA_1G12060)"/>
    <property type="match status" value="1"/>
</dbReference>
<dbReference type="Gene3D" id="2.40.160.210">
    <property type="entry name" value="Acyl-CoA thioesterase, double hotdog domain"/>
    <property type="match status" value="1"/>
</dbReference>
<organism evidence="4 5">
    <name type="scientific">Teratosphaeria nubilosa</name>
    <dbReference type="NCBI Taxonomy" id="161662"/>
    <lineage>
        <taxon>Eukaryota</taxon>
        <taxon>Fungi</taxon>
        <taxon>Dikarya</taxon>
        <taxon>Ascomycota</taxon>
        <taxon>Pezizomycotina</taxon>
        <taxon>Dothideomycetes</taxon>
        <taxon>Dothideomycetidae</taxon>
        <taxon>Mycosphaerellales</taxon>
        <taxon>Teratosphaeriaceae</taxon>
        <taxon>Teratosphaeria</taxon>
    </lineage>
</organism>
<keyword evidence="5" id="KW-1185">Reference proteome</keyword>
<evidence type="ECO:0000256" key="1">
    <source>
        <dbReference type="ARBA" id="ARBA00006538"/>
    </source>
</evidence>
<dbReference type="EMBL" id="ML995812">
    <property type="protein sequence ID" value="KAF2772923.1"/>
    <property type="molecule type" value="Genomic_DNA"/>
</dbReference>
<dbReference type="InterPro" id="IPR049449">
    <property type="entry name" value="TesB_ACOT8-like_N"/>
</dbReference>
<dbReference type="GO" id="GO:0047617">
    <property type="term" value="F:fatty acyl-CoA hydrolase activity"/>
    <property type="evidence" value="ECO:0007669"/>
    <property type="project" value="InterPro"/>
</dbReference>
<keyword evidence="4" id="KW-0413">Isomerase</keyword>
<evidence type="ECO:0000256" key="2">
    <source>
        <dbReference type="ARBA" id="ARBA00022801"/>
    </source>
</evidence>
<dbReference type="GO" id="GO:0005782">
    <property type="term" value="C:peroxisomal matrix"/>
    <property type="evidence" value="ECO:0007669"/>
    <property type="project" value="TreeGrafter"/>
</dbReference>
<protein>
    <submittedName>
        <fullName evidence="4">Thioesterase/thiol ester dehydrase-isomerase</fullName>
    </submittedName>
</protein>
<accession>A0A6G1LIY4</accession>
<dbReference type="Proteomes" id="UP000799436">
    <property type="component" value="Unassembled WGS sequence"/>
</dbReference>
<dbReference type="PANTHER" id="PTHR11066">
    <property type="entry name" value="ACYL-COA THIOESTERASE"/>
    <property type="match status" value="1"/>
</dbReference>
<reference evidence="4" key="1">
    <citation type="journal article" date="2020" name="Stud. Mycol.">
        <title>101 Dothideomycetes genomes: a test case for predicting lifestyles and emergence of pathogens.</title>
        <authorList>
            <person name="Haridas S."/>
            <person name="Albert R."/>
            <person name="Binder M."/>
            <person name="Bloem J."/>
            <person name="Labutti K."/>
            <person name="Salamov A."/>
            <person name="Andreopoulos B."/>
            <person name="Baker S."/>
            <person name="Barry K."/>
            <person name="Bills G."/>
            <person name="Bluhm B."/>
            <person name="Cannon C."/>
            <person name="Castanera R."/>
            <person name="Culley D."/>
            <person name="Daum C."/>
            <person name="Ezra D."/>
            <person name="Gonzalez J."/>
            <person name="Henrissat B."/>
            <person name="Kuo A."/>
            <person name="Liang C."/>
            <person name="Lipzen A."/>
            <person name="Lutzoni F."/>
            <person name="Magnuson J."/>
            <person name="Mondo S."/>
            <person name="Nolan M."/>
            <person name="Ohm R."/>
            <person name="Pangilinan J."/>
            <person name="Park H.-J."/>
            <person name="Ramirez L."/>
            <person name="Alfaro M."/>
            <person name="Sun H."/>
            <person name="Tritt A."/>
            <person name="Yoshinaga Y."/>
            <person name="Zwiers L.-H."/>
            <person name="Turgeon B."/>
            <person name="Goodwin S."/>
            <person name="Spatafora J."/>
            <person name="Crous P."/>
            <person name="Grigoriev I."/>
        </authorList>
    </citation>
    <scope>NUCLEOTIDE SEQUENCE</scope>
    <source>
        <strain evidence="4">CBS 116005</strain>
    </source>
</reference>
<evidence type="ECO:0000259" key="3">
    <source>
        <dbReference type="Pfam" id="PF13622"/>
    </source>
</evidence>
<comment type="similarity">
    <text evidence="1">Belongs to the C/M/P thioester hydrolase family.</text>
</comment>
<proteinExistence type="inferred from homology"/>
<evidence type="ECO:0000313" key="5">
    <source>
        <dbReference type="Proteomes" id="UP000799436"/>
    </source>
</evidence>
<dbReference type="CDD" id="cd03445">
    <property type="entry name" value="Thioesterase_II_repeat2"/>
    <property type="match status" value="1"/>
</dbReference>
<dbReference type="OrthoDB" id="68328at2759"/>
<dbReference type="SUPFAM" id="SSF54637">
    <property type="entry name" value="Thioesterase/thiol ester dehydrase-isomerase"/>
    <property type="match status" value="1"/>
</dbReference>
<dbReference type="InterPro" id="IPR042171">
    <property type="entry name" value="Acyl-CoA_hotdog"/>
</dbReference>
<dbReference type="AlphaFoldDB" id="A0A6G1LIY4"/>
<gene>
    <name evidence="4" type="ORF">EJ03DRAFT_365755</name>
</gene>
<dbReference type="GO" id="GO:0006637">
    <property type="term" value="P:acyl-CoA metabolic process"/>
    <property type="evidence" value="ECO:0007669"/>
    <property type="project" value="InterPro"/>
</dbReference>
<dbReference type="InterPro" id="IPR029069">
    <property type="entry name" value="HotDog_dom_sf"/>
</dbReference>
<evidence type="ECO:0000313" key="4">
    <source>
        <dbReference type="EMBL" id="KAF2772923.1"/>
    </source>
</evidence>
<sequence>MTLPAQMTRISDRGNESGRCKQACTYCHHEGAMSVPQHSAQRHCVPQMAEKWPTKAKDRRSLVHEVGRRDSSEVPEFSIGSRGQASKYYVDIATCFRLPTAHYAAQQFGRHGRLSTSRYLHLRAQSLKAYIYPLPTMTHYDGNISLPFVDLIKLEKIDERTYRSTAQPFSPGGPIGLGRGYGGHCLMQSAWAACQTVASGFLLHHVSCNFILPGLPMLPFVYKVHIIRDGRSYATRIVNVTQQNGKGICLTCTCSFKTAEISSMDVQDHVDIPKKIRACVGRQKTTRLRRMPWHRCALVLEETESDRGQ</sequence>
<dbReference type="GO" id="GO:0009062">
    <property type="term" value="P:fatty acid catabolic process"/>
    <property type="evidence" value="ECO:0007669"/>
    <property type="project" value="TreeGrafter"/>
</dbReference>